<accession>A0AAJ3YY54</accession>
<organism evidence="1 2">
    <name type="scientific">Bacillus glycinifermentans</name>
    <dbReference type="NCBI Taxonomy" id="1664069"/>
    <lineage>
        <taxon>Bacteria</taxon>
        <taxon>Bacillati</taxon>
        <taxon>Bacillota</taxon>
        <taxon>Bacilli</taxon>
        <taxon>Bacillales</taxon>
        <taxon>Bacillaceae</taxon>
        <taxon>Bacillus</taxon>
    </lineage>
</organism>
<gene>
    <name evidence="1" type="ORF">EQZ20_11210</name>
</gene>
<name>A0AAJ3YY54_9BACI</name>
<dbReference type="RefSeq" id="WP_046132779.1">
    <property type="nucleotide sequence ID" value="NZ_CP035232.1"/>
</dbReference>
<dbReference type="SUPFAM" id="SSF160631">
    <property type="entry name" value="SMI1/KNR4-like"/>
    <property type="match status" value="1"/>
</dbReference>
<proteinExistence type="predicted"/>
<dbReference type="Gene3D" id="3.40.1580.10">
    <property type="entry name" value="SMI1/KNR4-like"/>
    <property type="match status" value="1"/>
</dbReference>
<dbReference type="NCBIfam" id="NF038335">
    <property type="entry name" value="YPO0640_fam"/>
    <property type="match status" value="1"/>
</dbReference>
<dbReference type="Proteomes" id="UP000288675">
    <property type="component" value="Chromosome"/>
</dbReference>
<dbReference type="EMBL" id="CP035232">
    <property type="protein sequence ID" value="QAT65419.1"/>
    <property type="molecule type" value="Genomic_DNA"/>
</dbReference>
<dbReference type="AlphaFoldDB" id="A0AAJ3YY54"/>
<evidence type="ECO:0000313" key="2">
    <source>
        <dbReference type="Proteomes" id="UP000288675"/>
    </source>
</evidence>
<dbReference type="InterPro" id="IPR037883">
    <property type="entry name" value="Knr4/Smi1-like_sf"/>
</dbReference>
<dbReference type="GeneID" id="82853243"/>
<evidence type="ECO:0000313" key="1">
    <source>
        <dbReference type="EMBL" id="QAT65419.1"/>
    </source>
</evidence>
<reference evidence="1 2" key="1">
    <citation type="submission" date="2019-01" db="EMBL/GenBank/DDBJ databases">
        <title>Genome sequence of Bacillus glycinifermentans SRCM103574.</title>
        <authorList>
            <person name="Kong H.-J."/>
            <person name="Jeong S.-Y."/>
            <person name="Jeong D.-Y."/>
        </authorList>
    </citation>
    <scope>NUCLEOTIDE SEQUENCE [LARGE SCALE GENOMIC DNA]</scope>
    <source>
        <strain evidence="1 2">SRCM103574</strain>
    </source>
</reference>
<dbReference type="KEGG" id="bgy:BGLY_2209"/>
<protein>
    <submittedName>
        <fullName evidence="1">SMI1 / KNR4 family protein</fullName>
    </submittedName>
</protein>
<sequence length="143" mass="16764">MISDLLQHIKEVEHHYQKTFISANEENIQLVKDWVSNNIRHGLWVAEYEDFLNKVDGLEFNGLIIYNTQADDNNYGIIAANEIWRENQWDNEYLFFGDSDISWYCLDIDKNVFVELDKPSGYVVGEFSSFNEMIEEAITSVLI</sequence>